<keyword evidence="2" id="KW-0732">Signal</keyword>
<accession>A0A1I7TE90</accession>
<keyword evidence="3" id="KW-1185">Reference proteome</keyword>
<evidence type="ECO:0000313" key="4">
    <source>
        <dbReference type="WBParaSite" id="Csp11.Scaffold590.g5080.t1"/>
    </source>
</evidence>
<keyword evidence="1" id="KW-0175">Coiled coil</keyword>
<proteinExistence type="predicted"/>
<protein>
    <submittedName>
        <fullName evidence="4">WSN domain-containing protein</fullName>
    </submittedName>
</protein>
<feature type="coiled-coil region" evidence="1">
    <location>
        <begin position="618"/>
        <end position="645"/>
    </location>
</feature>
<sequence>MKFPKLLLIAVLIASAILPSTNSNAANDNSFATMSSVTAKGARLTSALNALSLFVQPSLDEEEVFREAISTFFTFNRSVIDDFADIDEGDVTRILNELGNVKNDSFNVADVSNSLYELERIHEKLKIPSLKENFAKSIPSTFGESSIKQFDLSSVDENIWKLDIKNMEFITKPKVLGLILNPNSTETVVKALHELPGQIREIIKLFSIDEIHSKVLSVFTSIEERKTTYELLTKDIIKSILSVKSKILANANSLRNAAKVSKSLSFMCRKVRSTDTHIKLTSLKVDLEDPTFLDTLNEEKSSEALLKVLPPILEISTKVESHWSGIEDILRNEEFRKSSEKLDRVLSLLMEAVPQQVAFQSSVKSIGELFSLIDSTIDATAYGEIEDLVGLLASYKGELEFLSKSDDFINMNAPKSVFAFFDPEKWSYPYYSRLASEKFSTVVERFKNISSSLDNLNDMRGKIATELKDLKWRHRGKKMDEWIKIVFIPFEEKMKESSEVIKRLRSAVNFLKESKNLNLPNFHSQIVLLQKKTQEVKGVVEEELKNLKPKEENEPYYKYMINLRIESSPLREQLMRASHIFGLLDHYDRNQTVFDEFFEKGLALQKKIQNDNSKSEDQKTKMSELESMKKRMDDLKEQMDIRKKRYEGKSMKELFEMRSFIDNLQNLPNPALRTDEWRAIAKSIGDEAADFKKTIDSIFDFDFTLHQRNLIGTFSNYKGYVRYNQLIVKIADIQKRTFYESNYGTIEFVTFVIGSLLVNGSSIRD</sequence>
<dbReference type="Proteomes" id="UP000095282">
    <property type="component" value="Unplaced"/>
</dbReference>
<evidence type="ECO:0000256" key="1">
    <source>
        <dbReference type="SAM" id="Coils"/>
    </source>
</evidence>
<evidence type="ECO:0000313" key="3">
    <source>
        <dbReference type="Proteomes" id="UP000095282"/>
    </source>
</evidence>
<reference evidence="4" key="1">
    <citation type="submission" date="2016-11" db="UniProtKB">
        <authorList>
            <consortium name="WormBaseParasite"/>
        </authorList>
    </citation>
    <scope>IDENTIFICATION</scope>
</reference>
<feature type="signal peptide" evidence="2">
    <location>
        <begin position="1"/>
        <end position="23"/>
    </location>
</feature>
<organism evidence="3 4">
    <name type="scientific">Caenorhabditis tropicalis</name>
    <dbReference type="NCBI Taxonomy" id="1561998"/>
    <lineage>
        <taxon>Eukaryota</taxon>
        <taxon>Metazoa</taxon>
        <taxon>Ecdysozoa</taxon>
        <taxon>Nematoda</taxon>
        <taxon>Chromadorea</taxon>
        <taxon>Rhabditida</taxon>
        <taxon>Rhabditina</taxon>
        <taxon>Rhabditomorpha</taxon>
        <taxon>Rhabditoidea</taxon>
        <taxon>Rhabditidae</taxon>
        <taxon>Peloderinae</taxon>
        <taxon>Caenorhabditis</taxon>
    </lineage>
</organism>
<feature type="chain" id="PRO_5009307433" evidence="2">
    <location>
        <begin position="24"/>
        <end position="765"/>
    </location>
</feature>
<dbReference type="AlphaFoldDB" id="A0A1I7TE90"/>
<dbReference type="WBParaSite" id="Csp11.Scaffold590.g5080.t1">
    <property type="protein sequence ID" value="Csp11.Scaffold590.g5080.t1"/>
    <property type="gene ID" value="Csp11.Scaffold590.g5080"/>
</dbReference>
<dbReference type="eggNOG" id="ENOG502THQY">
    <property type="taxonomic scope" value="Eukaryota"/>
</dbReference>
<evidence type="ECO:0000256" key="2">
    <source>
        <dbReference type="SAM" id="SignalP"/>
    </source>
</evidence>
<name>A0A1I7TE90_9PELO</name>